<dbReference type="InterPro" id="IPR017452">
    <property type="entry name" value="GPCR_Rhodpsn_7TM"/>
</dbReference>
<evidence type="ECO:0000313" key="16">
    <source>
        <dbReference type="Proteomes" id="UP000694406"/>
    </source>
</evidence>
<dbReference type="SUPFAM" id="SSF81321">
    <property type="entry name" value="Family A G protein-coupled receptor-like"/>
    <property type="match status" value="1"/>
</dbReference>
<feature type="transmembrane region" description="Helical" evidence="13">
    <location>
        <begin position="199"/>
        <end position="223"/>
    </location>
</feature>
<feature type="transmembrane region" description="Helical" evidence="13">
    <location>
        <begin position="276"/>
        <end position="294"/>
    </location>
</feature>
<dbReference type="Gene3D" id="1.20.1070.10">
    <property type="entry name" value="Rhodopsin 7-helix transmembrane proteins"/>
    <property type="match status" value="1"/>
</dbReference>
<comment type="similarity">
    <text evidence="12">Belongs to the G-protein coupled receptor 1 family.</text>
</comment>
<keyword evidence="10" id="KW-0325">Glycoprotein</keyword>
<dbReference type="GO" id="GO:0004984">
    <property type="term" value="F:olfactory receptor activity"/>
    <property type="evidence" value="ECO:0007669"/>
    <property type="project" value="InterPro"/>
</dbReference>
<dbReference type="GeneTree" id="ENSGT01140000282496"/>
<dbReference type="Proteomes" id="UP000694406">
    <property type="component" value="Unplaced"/>
</dbReference>
<evidence type="ECO:0000256" key="4">
    <source>
        <dbReference type="ARBA" id="ARBA00022692"/>
    </source>
</evidence>
<evidence type="ECO:0000256" key="5">
    <source>
        <dbReference type="ARBA" id="ARBA00022725"/>
    </source>
</evidence>
<keyword evidence="9 12" id="KW-0675">Receptor</keyword>
<evidence type="ECO:0000256" key="13">
    <source>
        <dbReference type="RuleBase" id="RU363047"/>
    </source>
</evidence>
<evidence type="ECO:0000256" key="9">
    <source>
        <dbReference type="ARBA" id="ARBA00023170"/>
    </source>
</evidence>
<keyword evidence="8 13" id="KW-0472">Membrane</keyword>
<keyword evidence="11 12" id="KW-0807">Transducer</keyword>
<dbReference type="PRINTS" id="PR00237">
    <property type="entry name" value="GPCRRHODOPSN"/>
</dbReference>
<proteinExistence type="inferred from homology"/>
<evidence type="ECO:0000256" key="8">
    <source>
        <dbReference type="ARBA" id="ARBA00023136"/>
    </source>
</evidence>
<evidence type="ECO:0000256" key="6">
    <source>
        <dbReference type="ARBA" id="ARBA00022989"/>
    </source>
</evidence>
<keyword evidence="3 13" id="KW-0716">Sensory transduction</keyword>
<evidence type="ECO:0000256" key="1">
    <source>
        <dbReference type="ARBA" id="ARBA00004651"/>
    </source>
</evidence>
<reference evidence="15" key="1">
    <citation type="submission" date="2025-08" db="UniProtKB">
        <authorList>
            <consortium name="Ensembl"/>
        </authorList>
    </citation>
    <scope>IDENTIFICATION</scope>
</reference>
<dbReference type="PROSITE" id="PS00237">
    <property type="entry name" value="G_PROTEIN_RECEP_F1_1"/>
    <property type="match status" value="1"/>
</dbReference>
<feature type="transmembrane region" description="Helical" evidence="13">
    <location>
        <begin position="244"/>
        <end position="264"/>
    </location>
</feature>
<evidence type="ECO:0000256" key="3">
    <source>
        <dbReference type="ARBA" id="ARBA00022606"/>
    </source>
</evidence>
<comment type="subcellular location">
    <subcellularLocation>
        <location evidence="1 13">Cell membrane</location>
        <topology evidence="1 13">Multi-pass membrane protein</topology>
    </subcellularLocation>
</comment>
<feature type="transmembrane region" description="Helical" evidence="13">
    <location>
        <begin position="60"/>
        <end position="77"/>
    </location>
</feature>
<dbReference type="AlphaFoldDB" id="A0A8C5S384"/>
<keyword evidence="5 13" id="KW-0552">Olfaction</keyword>
<keyword evidence="2 13" id="KW-1003">Cell membrane</keyword>
<dbReference type="PRINTS" id="PR00245">
    <property type="entry name" value="OLFACTORYR"/>
</dbReference>
<dbReference type="FunFam" id="1.20.1070.10:FF:000010">
    <property type="entry name" value="Olfactory receptor"/>
    <property type="match status" value="1"/>
</dbReference>
<dbReference type="InterPro" id="IPR000725">
    <property type="entry name" value="Olfact_rcpt"/>
</dbReference>
<evidence type="ECO:0000256" key="7">
    <source>
        <dbReference type="ARBA" id="ARBA00023040"/>
    </source>
</evidence>
<keyword evidence="6 13" id="KW-1133">Transmembrane helix</keyword>
<keyword evidence="16" id="KW-1185">Reference proteome</keyword>
<dbReference type="Ensembl" id="ENSLLTT00000013047.1">
    <property type="protein sequence ID" value="ENSLLTP00000012560.1"/>
    <property type="gene ID" value="ENSLLTG00000009609.1"/>
</dbReference>
<evidence type="ECO:0000259" key="14">
    <source>
        <dbReference type="PROSITE" id="PS50262"/>
    </source>
</evidence>
<name>A0A8C5S384_LATLA</name>
<evidence type="ECO:0000256" key="2">
    <source>
        <dbReference type="ARBA" id="ARBA00022475"/>
    </source>
</evidence>
<feature type="domain" description="G-protein coupled receptors family 1 profile" evidence="14">
    <location>
        <begin position="44"/>
        <end position="292"/>
    </location>
</feature>
<reference evidence="15" key="2">
    <citation type="submission" date="2025-09" db="UniProtKB">
        <authorList>
            <consortium name="Ensembl"/>
        </authorList>
    </citation>
    <scope>IDENTIFICATION</scope>
</reference>
<dbReference type="Pfam" id="PF13853">
    <property type="entry name" value="7tm_4"/>
    <property type="match status" value="1"/>
</dbReference>
<organism evidence="15 16">
    <name type="scientific">Laticauda laticaudata</name>
    <name type="common">Blue-ringed sea krait</name>
    <name type="synonym">Blue-lipped sea krait</name>
    <dbReference type="NCBI Taxonomy" id="8630"/>
    <lineage>
        <taxon>Eukaryota</taxon>
        <taxon>Metazoa</taxon>
        <taxon>Chordata</taxon>
        <taxon>Craniata</taxon>
        <taxon>Vertebrata</taxon>
        <taxon>Euteleostomi</taxon>
        <taxon>Lepidosauria</taxon>
        <taxon>Squamata</taxon>
        <taxon>Bifurcata</taxon>
        <taxon>Unidentata</taxon>
        <taxon>Episquamata</taxon>
        <taxon>Toxicofera</taxon>
        <taxon>Serpentes</taxon>
        <taxon>Colubroidea</taxon>
        <taxon>Elapidae</taxon>
        <taxon>Laticaudinae</taxon>
        <taxon>Laticauda</taxon>
    </lineage>
</organism>
<protein>
    <recommendedName>
        <fullName evidence="13">Olfactory receptor</fullName>
    </recommendedName>
</protein>
<dbReference type="GO" id="GO:0004930">
    <property type="term" value="F:G protein-coupled receptor activity"/>
    <property type="evidence" value="ECO:0007669"/>
    <property type="project" value="UniProtKB-KW"/>
</dbReference>
<evidence type="ECO:0000256" key="11">
    <source>
        <dbReference type="ARBA" id="ARBA00023224"/>
    </source>
</evidence>
<dbReference type="PANTHER" id="PTHR26453">
    <property type="entry name" value="OLFACTORY RECEPTOR"/>
    <property type="match status" value="1"/>
</dbReference>
<feature type="transmembrane region" description="Helical" evidence="13">
    <location>
        <begin position="89"/>
        <end position="110"/>
    </location>
</feature>
<keyword evidence="4 12" id="KW-0812">Transmembrane</keyword>
<evidence type="ECO:0000313" key="15">
    <source>
        <dbReference type="Ensembl" id="ENSLLTP00000012560.1"/>
    </source>
</evidence>
<evidence type="ECO:0000256" key="12">
    <source>
        <dbReference type="RuleBase" id="RU000688"/>
    </source>
</evidence>
<dbReference type="PROSITE" id="PS50262">
    <property type="entry name" value="G_PROTEIN_RECEP_F1_2"/>
    <property type="match status" value="1"/>
</dbReference>
<keyword evidence="7 12" id="KW-0297">G-protein coupled receptor</keyword>
<evidence type="ECO:0000256" key="10">
    <source>
        <dbReference type="ARBA" id="ARBA00023180"/>
    </source>
</evidence>
<feature type="transmembrane region" description="Helical" evidence="13">
    <location>
        <begin position="145"/>
        <end position="164"/>
    </location>
</feature>
<feature type="transmembrane region" description="Helical" evidence="13">
    <location>
        <begin position="27"/>
        <end position="54"/>
    </location>
</feature>
<sequence>MGDENFTSVKEFIEFILLGLTSHPKTWLLLFVTVLLIYLFTIFENTLIIILVWVDSQLHIPMYFFLSHLAGMEIGYVTSTLPQMLSHLLNGNGVISLACCILQAYMTLAMGSTECLLLGAMAYDRYLAICHPLVYALAMDRLHQLLLATFCWTVGFVFSAIYVLCTFRHPFCGIVINHFICEPPVVLKLACGDTRITKVIGFGLSTFIVLVPLFVILTSYGYILNSVLHMRSTGGWQKAFSTCGSHLAVVILFYGTIISMYIAPQSDSNPDRDKKIAVFYLIIIPLLNPIIYTLRNKDIHLAALKILIKLQRYLSTL</sequence>
<accession>A0A8C5S384</accession>
<dbReference type="InterPro" id="IPR000276">
    <property type="entry name" value="GPCR_Rhodpsn"/>
</dbReference>
<dbReference type="GO" id="GO:0005886">
    <property type="term" value="C:plasma membrane"/>
    <property type="evidence" value="ECO:0007669"/>
    <property type="project" value="UniProtKB-SubCell"/>
</dbReference>